<dbReference type="SUPFAM" id="SSF50370">
    <property type="entry name" value="Ricin B-like lectins"/>
    <property type="match status" value="1"/>
</dbReference>
<dbReference type="RefSeq" id="WP_381843094.1">
    <property type="nucleotide sequence ID" value="NZ_JBHYTS010000073.1"/>
</dbReference>
<feature type="region of interest" description="Disordered" evidence="1">
    <location>
        <begin position="1"/>
        <end position="46"/>
    </location>
</feature>
<feature type="compositionally biased region" description="Polar residues" evidence="1">
    <location>
        <begin position="167"/>
        <end position="189"/>
    </location>
</feature>
<organism evidence="3 4">
    <name type="scientific">Streptomyces anandii</name>
    <dbReference type="NCBI Taxonomy" id="285454"/>
    <lineage>
        <taxon>Bacteria</taxon>
        <taxon>Bacillati</taxon>
        <taxon>Actinomycetota</taxon>
        <taxon>Actinomycetes</taxon>
        <taxon>Kitasatosporales</taxon>
        <taxon>Streptomycetaceae</taxon>
        <taxon>Streptomyces</taxon>
    </lineage>
</organism>
<sequence length="316" mass="32071">MTTGPSPWVPHGDTSAVGKDDGSEGQRTVPGSDLTDERTASTVYRPAASATVDERWITAFEESDWEPGVQAGGRGESAGAGGTAPSTPRAPGPSRSAARSRVRVAVLIGVCAAVVSGAVLAFGEADPKTEAAPPANIERSPVGLPILNDSGNVPSGPASAHPRATAGTASPSTRRTPTKQAVSGTKTAHAPQQVTYAGAASALCMDASSATAMRLNLAGCDGRATERFTYRDTHQLQAAGGLCATAQGGSRGALVVLAQCSGDQTQRWILGDDGSIRQGNLCLDALNGGTQAGTLIQLWDCSGSSNQTWRAVAPTH</sequence>
<feature type="compositionally biased region" description="Low complexity" evidence="1">
    <location>
        <begin position="83"/>
        <end position="96"/>
    </location>
</feature>
<dbReference type="EMBL" id="JBHYTS010000073">
    <property type="protein sequence ID" value="MFE1755006.1"/>
    <property type="molecule type" value="Genomic_DNA"/>
</dbReference>
<protein>
    <submittedName>
        <fullName evidence="3">Ricin-type beta-trefoil lectin domain protein</fullName>
    </submittedName>
</protein>
<dbReference type="PROSITE" id="PS50231">
    <property type="entry name" value="RICIN_B_LECTIN"/>
    <property type="match status" value="1"/>
</dbReference>
<evidence type="ECO:0000313" key="3">
    <source>
        <dbReference type="EMBL" id="MFE1755006.1"/>
    </source>
</evidence>
<accession>A0ABW6HF58</accession>
<dbReference type="InterPro" id="IPR035992">
    <property type="entry name" value="Ricin_B-like_lectins"/>
</dbReference>
<dbReference type="Gene3D" id="2.80.10.50">
    <property type="match status" value="1"/>
</dbReference>
<dbReference type="Proteomes" id="UP001599756">
    <property type="component" value="Unassembled WGS sequence"/>
</dbReference>
<keyword evidence="4" id="KW-1185">Reference proteome</keyword>
<dbReference type="Pfam" id="PF00652">
    <property type="entry name" value="Ricin_B_lectin"/>
    <property type="match status" value="1"/>
</dbReference>
<feature type="region of interest" description="Disordered" evidence="1">
    <location>
        <begin position="126"/>
        <end position="189"/>
    </location>
</feature>
<reference evidence="3 4" key="1">
    <citation type="submission" date="2024-09" db="EMBL/GenBank/DDBJ databases">
        <title>The Natural Products Discovery Center: Release of the First 8490 Sequenced Strains for Exploring Actinobacteria Biosynthetic Diversity.</title>
        <authorList>
            <person name="Kalkreuter E."/>
            <person name="Kautsar S.A."/>
            <person name="Yang D."/>
            <person name="Bader C.D."/>
            <person name="Teijaro C.N."/>
            <person name="Fluegel L."/>
            <person name="Davis C.M."/>
            <person name="Simpson J.R."/>
            <person name="Lauterbach L."/>
            <person name="Steele A.D."/>
            <person name="Gui C."/>
            <person name="Meng S."/>
            <person name="Li G."/>
            <person name="Viehrig K."/>
            <person name="Ye F."/>
            <person name="Su P."/>
            <person name="Kiefer A.F."/>
            <person name="Nichols A."/>
            <person name="Cepeda A.J."/>
            <person name="Yan W."/>
            <person name="Fan B."/>
            <person name="Jiang Y."/>
            <person name="Adhikari A."/>
            <person name="Zheng C.-J."/>
            <person name="Schuster L."/>
            <person name="Cowan T.M."/>
            <person name="Smanski M.J."/>
            <person name="Chevrette M.G."/>
            <person name="De Carvalho L.P.S."/>
            <person name="Shen B."/>
        </authorList>
    </citation>
    <scope>NUCLEOTIDE SEQUENCE [LARGE SCALE GENOMIC DNA]</scope>
    <source>
        <strain evidence="3 4">NPDC059500</strain>
    </source>
</reference>
<proteinExistence type="predicted"/>
<feature type="compositionally biased region" description="Gly residues" evidence="1">
    <location>
        <begin position="70"/>
        <end position="82"/>
    </location>
</feature>
<dbReference type="SMART" id="SM00458">
    <property type="entry name" value="RICIN"/>
    <property type="match status" value="1"/>
</dbReference>
<feature type="domain" description="Ricin B lectin" evidence="2">
    <location>
        <begin position="190"/>
        <end position="312"/>
    </location>
</feature>
<evidence type="ECO:0000313" key="4">
    <source>
        <dbReference type="Proteomes" id="UP001599756"/>
    </source>
</evidence>
<dbReference type="InterPro" id="IPR000772">
    <property type="entry name" value="Ricin_B_lectin"/>
</dbReference>
<evidence type="ECO:0000256" key="1">
    <source>
        <dbReference type="SAM" id="MobiDB-lite"/>
    </source>
</evidence>
<comment type="caution">
    <text evidence="3">The sequence shown here is derived from an EMBL/GenBank/DDBJ whole genome shotgun (WGS) entry which is preliminary data.</text>
</comment>
<name>A0ABW6HF58_9ACTN</name>
<gene>
    <name evidence="3" type="ORF">ACFW88_31480</name>
</gene>
<feature type="region of interest" description="Disordered" evidence="1">
    <location>
        <begin position="60"/>
        <end position="96"/>
    </location>
</feature>
<evidence type="ECO:0000259" key="2">
    <source>
        <dbReference type="SMART" id="SM00458"/>
    </source>
</evidence>